<dbReference type="GO" id="GO:0016772">
    <property type="term" value="F:transferase activity, transferring phosphorus-containing groups"/>
    <property type="evidence" value="ECO:0007669"/>
    <property type="project" value="InterPro"/>
</dbReference>
<comment type="caution">
    <text evidence="2">The sequence shown here is derived from an EMBL/GenBank/DDBJ whole genome shotgun (WGS) entry which is preliminary data.</text>
</comment>
<accession>A0A1F5VEV0</accession>
<dbReference type="STRING" id="1817863.A2Y62_20875"/>
<organism evidence="2 3">
    <name type="scientific">Candidatus Fischerbacteria bacterium RBG_13_37_8</name>
    <dbReference type="NCBI Taxonomy" id="1817863"/>
    <lineage>
        <taxon>Bacteria</taxon>
        <taxon>Candidatus Fischeribacteriota</taxon>
    </lineage>
</organism>
<reference evidence="2 3" key="1">
    <citation type="journal article" date="2016" name="Nat. Commun.">
        <title>Thousands of microbial genomes shed light on interconnected biogeochemical processes in an aquifer system.</title>
        <authorList>
            <person name="Anantharaman K."/>
            <person name="Brown C.T."/>
            <person name="Hug L.A."/>
            <person name="Sharon I."/>
            <person name="Castelle C.J."/>
            <person name="Probst A.J."/>
            <person name="Thomas B.C."/>
            <person name="Singh A."/>
            <person name="Wilkins M.J."/>
            <person name="Karaoz U."/>
            <person name="Brodie E.L."/>
            <person name="Williams K.H."/>
            <person name="Hubbard S.S."/>
            <person name="Banfield J.F."/>
        </authorList>
    </citation>
    <scope>NUCLEOTIDE SEQUENCE [LARGE SCALE GENOMIC DNA]</scope>
</reference>
<dbReference type="InterPro" id="IPR008279">
    <property type="entry name" value="PEP-util_enz_mobile_dom"/>
</dbReference>
<dbReference type="Proteomes" id="UP000178943">
    <property type="component" value="Unassembled WGS sequence"/>
</dbReference>
<dbReference type="InterPro" id="IPR036637">
    <property type="entry name" value="Phosphohistidine_dom_sf"/>
</dbReference>
<dbReference type="InterPro" id="IPR051549">
    <property type="entry name" value="PEP_Utilizing_Enz"/>
</dbReference>
<dbReference type="Pfam" id="PF00391">
    <property type="entry name" value="PEP-utilizers"/>
    <property type="match status" value="1"/>
</dbReference>
<dbReference type="EMBL" id="MFGW01000186">
    <property type="protein sequence ID" value="OGF61977.1"/>
    <property type="molecule type" value="Genomic_DNA"/>
</dbReference>
<dbReference type="SUPFAM" id="SSF52009">
    <property type="entry name" value="Phosphohistidine domain"/>
    <property type="match status" value="1"/>
</dbReference>
<name>A0A1F5VEV0_9BACT</name>
<dbReference type="AlphaFoldDB" id="A0A1F5VEV0"/>
<evidence type="ECO:0000259" key="1">
    <source>
        <dbReference type="Pfam" id="PF00391"/>
    </source>
</evidence>
<evidence type="ECO:0000313" key="3">
    <source>
        <dbReference type="Proteomes" id="UP000178943"/>
    </source>
</evidence>
<dbReference type="Gene3D" id="3.50.30.10">
    <property type="entry name" value="Phosphohistidine domain"/>
    <property type="match status" value="1"/>
</dbReference>
<dbReference type="PANTHER" id="PTHR43615:SF1">
    <property type="entry name" value="PPDK_N DOMAIN-CONTAINING PROTEIN"/>
    <property type="match status" value="1"/>
</dbReference>
<sequence length="587" mass="67360">MKGADQLCKDIVVIWSNWNTCEICPLPLSPAMWSFFTDLFAPEIMKTLLLVTPESPLYPYHDFADLLYGRIYWNMNIIAGHPIFGRVMKSTLKGFDSKVGNHFKDLLQNGDFIPVKFPRSLRGAWHILHNIIILIARILFLMIHANKSYVDRRAARFWHDADEFEYAILENKSNAEMIAEIKEFNAYTIHQWILAVSLLTAKGYMGYGMVDHFLKKMDDINPDMLFRGVGGNKTAEGILELYKLSQMPDSLKTIFQQDDATAIIQQLKQSQEGRQYLQRFETFMNLFGHRCAGEFDLAAERWKDDPTFVFRMIRNYHQLDDSDTNPLQQFQQAAQQRTELTQLARERLSKGFWNKIFPWRRVLFNSMLRMGHEFMPWRENAKYYSIRLHSGIRKRLMEIGKRLVNQGYLENDRDVYYLTVPELEQIAKETNMQESSLKELVNKRKQQLKEYADMEPPTFVRSDGRPFMEVVEQEPESSEAVNILRGAPASPGIVSGIARVIMEPGQGHALQKGEILVAPYTDPGWTPMFLLAKALIMEVGGILSHGAIVAREYGIPAIVSVKGATQLIKTGDQITVDANSGIITKNS</sequence>
<proteinExistence type="predicted"/>
<gene>
    <name evidence="2" type="ORF">A2Y62_20875</name>
</gene>
<protein>
    <recommendedName>
        <fullName evidence="1">PEP-utilising enzyme mobile domain-containing protein</fullName>
    </recommendedName>
</protein>
<evidence type="ECO:0000313" key="2">
    <source>
        <dbReference type="EMBL" id="OGF61977.1"/>
    </source>
</evidence>
<dbReference type="PANTHER" id="PTHR43615">
    <property type="entry name" value="PHOSPHOENOLPYRUVATE SYNTHASE-RELATED"/>
    <property type="match status" value="1"/>
</dbReference>
<feature type="domain" description="PEP-utilising enzyme mobile" evidence="1">
    <location>
        <begin position="511"/>
        <end position="581"/>
    </location>
</feature>